<sequence length="73" mass="8239">MTVEERLKYQVKMNSNFFLLVQAGKTARPLSLGVFLRSHFAIKTGGTTINRPKIGAVFLFNKKIRQGVVNNEN</sequence>
<dbReference type="KEGG" id="lng:BSQ50_00555"/>
<accession>A0A3Q8CYN9</accession>
<dbReference type="AlphaFoldDB" id="A0A3Q8CYN9"/>
<name>A0A3Q8CYN9_9LACO</name>
<dbReference type="Proteomes" id="UP000324497">
    <property type="component" value="Chromosome"/>
</dbReference>
<reference evidence="1 2" key="1">
    <citation type="submission" date="2016-11" db="EMBL/GenBank/DDBJ databases">
        <title>Interaction between Lactobacillus species and yeast in water kefir.</title>
        <authorList>
            <person name="Behr J."/>
            <person name="Xu D."/>
            <person name="Vogel R.F."/>
        </authorList>
    </citation>
    <scope>NUCLEOTIDE SEQUENCE [LARGE SCALE GENOMIC DNA]</scope>
    <source>
        <strain evidence="1 2">TMW 1.1827</strain>
    </source>
</reference>
<dbReference type="EMBL" id="CP018180">
    <property type="protein sequence ID" value="AUJ31190.1"/>
    <property type="molecule type" value="Genomic_DNA"/>
</dbReference>
<evidence type="ECO:0000313" key="1">
    <source>
        <dbReference type="EMBL" id="AUJ31190.1"/>
    </source>
</evidence>
<proteinExistence type="predicted"/>
<organism evidence="1 2">
    <name type="scientific">Liquorilactobacillus nagelii</name>
    <dbReference type="NCBI Taxonomy" id="82688"/>
    <lineage>
        <taxon>Bacteria</taxon>
        <taxon>Bacillati</taxon>
        <taxon>Bacillota</taxon>
        <taxon>Bacilli</taxon>
        <taxon>Lactobacillales</taxon>
        <taxon>Lactobacillaceae</taxon>
        <taxon>Liquorilactobacillus</taxon>
    </lineage>
</organism>
<gene>
    <name evidence="1" type="ORF">BSQ50_00555</name>
</gene>
<keyword evidence="2" id="KW-1185">Reference proteome</keyword>
<protein>
    <submittedName>
        <fullName evidence="1">Uncharacterized protein</fullName>
    </submittedName>
</protein>
<evidence type="ECO:0000313" key="2">
    <source>
        <dbReference type="Proteomes" id="UP000324497"/>
    </source>
</evidence>